<sequence>MAEGSNSINVAQNQQEPRTYHVQRPLSLVHIDTNHKLIRYNIVIFGAIDGFSRKIMYLEPATNHRSSTALLFFQQAVEKFDWPSRVRGDEGVENVAVAETMFRVKGTGRGSFIAGKSVHNQRIERLWRDVWTSVTQLYYDVLHTLEEDGFLDLSDSLHLFCALYVFLPRLANSLHTFTEAWDNHPFEV</sequence>
<reference evidence="2 3" key="1">
    <citation type="submission" date="2024-04" db="EMBL/GenBank/DDBJ databases">
        <authorList>
            <person name="Waldvogel A.-M."/>
            <person name="Schoenle A."/>
        </authorList>
    </citation>
    <scope>NUCLEOTIDE SEQUENCE [LARGE SCALE GENOMIC DNA]</scope>
</reference>
<protein>
    <recommendedName>
        <fullName evidence="1">Integrase core domain-containing protein</fullName>
    </recommendedName>
</protein>
<dbReference type="InterPro" id="IPR036397">
    <property type="entry name" value="RNaseH_sf"/>
</dbReference>
<gene>
    <name evidence="2" type="ORF">KC01_LOCUS39477</name>
</gene>
<dbReference type="InterPro" id="IPR012337">
    <property type="entry name" value="RNaseH-like_sf"/>
</dbReference>
<evidence type="ECO:0000313" key="2">
    <source>
        <dbReference type="EMBL" id="CAL1613228.1"/>
    </source>
</evidence>
<dbReference type="EMBL" id="OZ035830">
    <property type="protein sequence ID" value="CAL1613228.1"/>
    <property type="molecule type" value="Genomic_DNA"/>
</dbReference>
<dbReference type="InterPro" id="IPR058913">
    <property type="entry name" value="Integrase_dom_put"/>
</dbReference>
<evidence type="ECO:0000313" key="3">
    <source>
        <dbReference type="Proteomes" id="UP001497482"/>
    </source>
</evidence>
<dbReference type="GO" id="GO:0003676">
    <property type="term" value="F:nucleic acid binding"/>
    <property type="evidence" value="ECO:0007669"/>
    <property type="project" value="InterPro"/>
</dbReference>
<organism evidence="2 3">
    <name type="scientific">Knipowitschia caucasica</name>
    <name type="common">Caucasian dwarf goby</name>
    <name type="synonym">Pomatoschistus caucasicus</name>
    <dbReference type="NCBI Taxonomy" id="637954"/>
    <lineage>
        <taxon>Eukaryota</taxon>
        <taxon>Metazoa</taxon>
        <taxon>Chordata</taxon>
        <taxon>Craniata</taxon>
        <taxon>Vertebrata</taxon>
        <taxon>Euteleostomi</taxon>
        <taxon>Actinopterygii</taxon>
        <taxon>Neopterygii</taxon>
        <taxon>Teleostei</taxon>
        <taxon>Neoteleostei</taxon>
        <taxon>Acanthomorphata</taxon>
        <taxon>Gobiaria</taxon>
        <taxon>Gobiiformes</taxon>
        <taxon>Gobioidei</taxon>
        <taxon>Gobiidae</taxon>
        <taxon>Gobiinae</taxon>
        <taxon>Knipowitschia</taxon>
    </lineage>
</organism>
<proteinExistence type="predicted"/>
<dbReference type="Gene3D" id="3.30.420.10">
    <property type="entry name" value="Ribonuclease H-like superfamily/Ribonuclease H"/>
    <property type="match status" value="1"/>
</dbReference>
<dbReference type="PANTHER" id="PTHR46791">
    <property type="entry name" value="EXPRESSED PROTEIN"/>
    <property type="match status" value="1"/>
</dbReference>
<dbReference type="Pfam" id="PF24764">
    <property type="entry name" value="rva_4"/>
    <property type="match status" value="1"/>
</dbReference>
<dbReference type="Proteomes" id="UP001497482">
    <property type="component" value="Chromosome 8"/>
</dbReference>
<accession>A0AAV2MIQ4</accession>
<evidence type="ECO:0000259" key="1">
    <source>
        <dbReference type="Pfam" id="PF24764"/>
    </source>
</evidence>
<dbReference type="AlphaFoldDB" id="A0AAV2MIQ4"/>
<dbReference type="SUPFAM" id="SSF53098">
    <property type="entry name" value="Ribonuclease H-like"/>
    <property type="match status" value="1"/>
</dbReference>
<dbReference type="PANTHER" id="PTHR46791:SF11">
    <property type="entry name" value="INTEGRASE CATALYTIC DOMAIN-CONTAINING PROTEIN"/>
    <property type="match status" value="1"/>
</dbReference>
<feature type="domain" description="Integrase core" evidence="1">
    <location>
        <begin position="20"/>
        <end position="186"/>
    </location>
</feature>
<keyword evidence="3" id="KW-1185">Reference proteome</keyword>
<name>A0AAV2MIQ4_KNICA</name>